<feature type="domain" description="AMP-dependent synthetase/ligase" evidence="3">
    <location>
        <begin position="10"/>
        <end position="407"/>
    </location>
</feature>
<evidence type="ECO:0000256" key="1">
    <source>
        <dbReference type="ARBA" id="ARBA00006432"/>
    </source>
</evidence>
<dbReference type="EMBL" id="BAAAZX010000006">
    <property type="protein sequence ID" value="GAA3992110.1"/>
    <property type="molecule type" value="Genomic_DNA"/>
</dbReference>
<dbReference type="Pfam" id="PF00501">
    <property type="entry name" value="AMP-binding"/>
    <property type="match status" value="1"/>
</dbReference>
<gene>
    <name evidence="4" type="ORF">GCM10022232_28700</name>
</gene>
<protein>
    <submittedName>
        <fullName evidence="4">Fatty acyl-AMP ligase</fullName>
    </submittedName>
</protein>
<name>A0ABP7R3Z7_9ACTN</name>
<dbReference type="RefSeq" id="WP_345563664.1">
    <property type="nucleotide sequence ID" value="NZ_BAAAZX010000006.1"/>
</dbReference>
<dbReference type="Gene3D" id="3.40.50.12780">
    <property type="entry name" value="N-terminal domain of ligase-like"/>
    <property type="match status" value="1"/>
</dbReference>
<evidence type="ECO:0000256" key="2">
    <source>
        <dbReference type="ARBA" id="ARBA00022598"/>
    </source>
</evidence>
<dbReference type="InterPro" id="IPR040097">
    <property type="entry name" value="FAAL/FAAC"/>
</dbReference>
<dbReference type="Proteomes" id="UP001500456">
    <property type="component" value="Unassembled WGS sequence"/>
</dbReference>
<accession>A0ABP7R3Z7</accession>
<dbReference type="InterPro" id="IPR020845">
    <property type="entry name" value="AMP-binding_CS"/>
</dbReference>
<evidence type="ECO:0000313" key="4">
    <source>
        <dbReference type="EMBL" id="GAA3992110.1"/>
    </source>
</evidence>
<reference evidence="5" key="1">
    <citation type="journal article" date="2019" name="Int. J. Syst. Evol. Microbiol.">
        <title>The Global Catalogue of Microorganisms (GCM) 10K type strain sequencing project: providing services to taxonomists for standard genome sequencing and annotation.</title>
        <authorList>
            <consortium name="The Broad Institute Genomics Platform"/>
            <consortium name="The Broad Institute Genome Sequencing Center for Infectious Disease"/>
            <person name="Wu L."/>
            <person name="Ma J."/>
        </authorList>
    </citation>
    <scope>NUCLEOTIDE SEQUENCE [LARGE SCALE GENOMIC DNA]</scope>
    <source>
        <strain evidence="5">JCM 16924</strain>
    </source>
</reference>
<keyword evidence="5" id="KW-1185">Reference proteome</keyword>
<sequence>MHANFAEAIRRNVSDRSSATAVIFLTDFDADDGRISVTYAELDERARSVAAALLERCAPGDRALLLYPEGLDFVTAFVGCLYAGVVAVPSPLPGRYRHHQRRVSAIAADARVAAVLTDSRSLAEVGDWAEASQRNRDTLLVTDTLDVPPLAEESLPRLDRDSVALLQYTSGSTGSPKGVVLTQGNLLHNAASLCRTFALDDGSRFGSWIPHYHDMGLMGILLPPLYLGSSCVLMSPTTFLKRPHWWLRMIDEFDITWSAGPNFAYELCSRQITDEQLAGLDLSRWKYANNGSEPVQAATLTAFAKRFAAAGLRTEALNPSYGMAEATVFVSGSGHREPVVLRVDEQRLSAGALVPVSAADPGRDVVSCGFPHDYDVRIVEPESRRALPEGKIGEIWLRGPSVGQGYWDNPEATERTFHGTVADAAPDTENGYLRTGDLGAVLDGELFITGRLKEMLILRGRNLYPQDIEYEARQHHQELHGTFGAAFTVPVRDDEGHEEELLVLVHELRGRHTETELEALASSIRRTVFTEFGAHLSGLVLVRRGAVQRTTSGKVQRLQMREHFRDGEISALIAKLDPRLERTTA</sequence>
<organism evidence="4 5">
    <name type="scientific">Streptomyces plumbiresistens</name>
    <dbReference type="NCBI Taxonomy" id="511811"/>
    <lineage>
        <taxon>Bacteria</taxon>
        <taxon>Bacillati</taxon>
        <taxon>Actinomycetota</taxon>
        <taxon>Actinomycetes</taxon>
        <taxon>Kitasatosporales</taxon>
        <taxon>Streptomycetaceae</taxon>
        <taxon>Streptomyces</taxon>
    </lineage>
</organism>
<dbReference type="GO" id="GO:0016874">
    <property type="term" value="F:ligase activity"/>
    <property type="evidence" value="ECO:0007669"/>
    <property type="project" value="UniProtKB-KW"/>
</dbReference>
<dbReference type="InterPro" id="IPR045851">
    <property type="entry name" value="AMP-bd_C_sf"/>
</dbReference>
<comment type="caution">
    <text evidence="4">The sequence shown here is derived from an EMBL/GenBank/DDBJ whole genome shotgun (WGS) entry which is preliminary data.</text>
</comment>
<keyword evidence="2 4" id="KW-0436">Ligase</keyword>
<comment type="similarity">
    <text evidence="1">Belongs to the ATP-dependent AMP-binding enzyme family.</text>
</comment>
<dbReference type="PANTHER" id="PTHR22754">
    <property type="entry name" value="DISCO-INTERACTING PROTEIN 2 DIP2 -RELATED"/>
    <property type="match status" value="1"/>
</dbReference>
<dbReference type="InterPro" id="IPR000873">
    <property type="entry name" value="AMP-dep_synth/lig_dom"/>
</dbReference>
<dbReference type="PROSITE" id="PS00455">
    <property type="entry name" value="AMP_BINDING"/>
    <property type="match status" value="1"/>
</dbReference>
<evidence type="ECO:0000313" key="5">
    <source>
        <dbReference type="Proteomes" id="UP001500456"/>
    </source>
</evidence>
<dbReference type="CDD" id="cd05931">
    <property type="entry name" value="FAAL"/>
    <property type="match status" value="1"/>
</dbReference>
<dbReference type="SUPFAM" id="SSF56801">
    <property type="entry name" value="Acetyl-CoA synthetase-like"/>
    <property type="match status" value="1"/>
</dbReference>
<dbReference type="PANTHER" id="PTHR22754:SF32">
    <property type="entry name" value="DISCO-INTERACTING PROTEIN 2"/>
    <property type="match status" value="1"/>
</dbReference>
<evidence type="ECO:0000259" key="3">
    <source>
        <dbReference type="Pfam" id="PF00501"/>
    </source>
</evidence>
<proteinExistence type="inferred from homology"/>
<dbReference type="InterPro" id="IPR042099">
    <property type="entry name" value="ANL_N_sf"/>
</dbReference>
<dbReference type="Gene3D" id="3.30.300.30">
    <property type="match status" value="1"/>
</dbReference>